<dbReference type="AlphaFoldDB" id="A0A1Y1WCA0"/>
<dbReference type="OrthoDB" id="73273at2759"/>
<proteinExistence type="inferred from homology"/>
<evidence type="ECO:0000256" key="12">
    <source>
        <dbReference type="ARBA" id="ARBA00022853"/>
    </source>
</evidence>
<keyword evidence="21" id="KW-1185">Reference proteome</keyword>
<evidence type="ECO:0000313" key="20">
    <source>
        <dbReference type="EMBL" id="ORX71163.1"/>
    </source>
</evidence>
<dbReference type="InterPro" id="IPR003084">
    <property type="entry name" value="HDAC_I/II"/>
</dbReference>
<evidence type="ECO:0000256" key="5">
    <source>
        <dbReference type="ARBA" id="ARBA00006457"/>
    </source>
</evidence>
<evidence type="ECO:0000256" key="7">
    <source>
        <dbReference type="ARBA" id="ARBA00022454"/>
    </source>
</evidence>
<organism evidence="20 21">
    <name type="scientific">Linderina pennispora</name>
    <dbReference type="NCBI Taxonomy" id="61395"/>
    <lineage>
        <taxon>Eukaryota</taxon>
        <taxon>Fungi</taxon>
        <taxon>Fungi incertae sedis</taxon>
        <taxon>Zoopagomycota</taxon>
        <taxon>Kickxellomycotina</taxon>
        <taxon>Kickxellomycetes</taxon>
        <taxon>Kickxellales</taxon>
        <taxon>Kickxellaceae</taxon>
        <taxon>Linderina</taxon>
    </lineage>
</organism>
<dbReference type="InterPro" id="IPR037138">
    <property type="entry name" value="His_deacetylse_dom_sf"/>
</dbReference>
<keyword evidence="10" id="KW-0479">Metal-binding</keyword>
<keyword evidence="7" id="KW-0158">Chromosome</keyword>
<keyword evidence="14" id="KW-0804">Transcription</keyword>
<dbReference type="EC" id="3.5.1.98" evidence="6"/>
<dbReference type="GO" id="GO:0046872">
    <property type="term" value="F:metal ion binding"/>
    <property type="evidence" value="ECO:0007669"/>
    <property type="project" value="UniProtKB-KW"/>
</dbReference>
<feature type="non-terminal residue" evidence="20">
    <location>
        <position position="1"/>
    </location>
</feature>
<accession>A0A1Y1WCA0</accession>
<comment type="caution">
    <text evidence="20">The sequence shown here is derived from an EMBL/GenBank/DDBJ whole genome shotgun (WGS) entry which is preliminary data.</text>
</comment>
<dbReference type="Gene3D" id="3.40.800.20">
    <property type="entry name" value="Histone deacetylase domain"/>
    <property type="match status" value="1"/>
</dbReference>
<dbReference type="PRINTS" id="PR01270">
    <property type="entry name" value="HDASUPER"/>
</dbReference>
<dbReference type="Proteomes" id="UP000193922">
    <property type="component" value="Unassembled WGS sequence"/>
</dbReference>
<dbReference type="EMBL" id="MCFD01000004">
    <property type="protein sequence ID" value="ORX71163.1"/>
    <property type="molecule type" value="Genomic_DNA"/>
</dbReference>
<evidence type="ECO:0000256" key="4">
    <source>
        <dbReference type="ARBA" id="ARBA00004496"/>
    </source>
</evidence>
<evidence type="ECO:0000256" key="18">
    <source>
        <dbReference type="ARBA" id="ARBA00042783"/>
    </source>
</evidence>
<dbReference type="GO" id="GO:0031507">
    <property type="term" value="P:heterochromatin formation"/>
    <property type="evidence" value="ECO:0007669"/>
    <property type="project" value="TreeGrafter"/>
</dbReference>
<dbReference type="SUPFAM" id="SSF52768">
    <property type="entry name" value="Arginase/deacetylase"/>
    <property type="match status" value="1"/>
</dbReference>
<dbReference type="InterPro" id="IPR023696">
    <property type="entry name" value="Ureohydrolase_dom_sf"/>
</dbReference>
<evidence type="ECO:0000256" key="6">
    <source>
        <dbReference type="ARBA" id="ARBA00012111"/>
    </source>
</evidence>
<dbReference type="RefSeq" id="XP_040744678.1">
    <property type="nucleotide sequence ID" value="XM_040887000.1"/>
</dbReference>
<comment type="subcellular location">
    <subcellularLocation>
        <location evidence="3">Chromosome</location>
    </subcellularLocation>
    <subcellularLocation>
        <location evidence="4">Cytoplasm</location>
    </subcellularLocation>
    <subcellularLocation>
        <location evidence="2">Nucleus</location>
    </subcellularLocation>
</comment>
<evidence type="ECO:0000256" key="13">
    <source>
        <dbReference type="ARBA" id="ARBA00023015"/>
    </source>
</evidence>
<reference evidence="20 21" key="1">
    <citation type="submission" date="2016-07" db="EMBL/GenBank/DDBJ databases">
        <title>Pervasive Adenine N6-methylation of Active Genes in Fungi.</title>
        <authorList>
            <consortium name="DOE Joint Genome Institute"/>
            <person name="Mondo S.J."/>
            <person name="Dannebaum R.O."/>
            <person name="Kuo R.C."/>
            <person name="Labutti K."/>
            <person name="Haridas S."/>
            <person name="Kuo A."/>
            <person name="Salamov A."/>
            <person name="Ahrendt S.R."/>
            <person name="Lipzen A."/>
            <person name="Sullivan W."/>
            <person name="Andreopoulos W.B."/>
            <person name="Clum A."/>
            <person name="Lindquist E."/>
            <person name="Daum C."/>
            <person name="Ramamoorthy G.K."/>
            <person name="Gryganskyi A."/>
            <person name="Culley D."/>
            <person name="Magnuson J.K."/>
            <person name="James T.Y."/>
            <person name="O'Malley M.A."/>
            <person name="Stajich J.E."/>
            <person name="Spatafora J.W."/>
            <person name="Visel A."/>
            <person name="Grigoriev I.V."/>
        </authorList>
    </citation>
    <scope>NUCLEOTIDE SEQUENCE [LARGE SCALE GENOMIC DNA]</scope>
    <source>
        <strain evidence="20 21">ATCC 12442</strain>
    </source>
</reference>
<dbReference type="GO" id="GO:0005634">
    <property type="term" value="C:nucleus"/>
    <property type="evidence" value="ECO:0007669"/>
    <property type="project" value="UniProtKB-SubCell"/>
</dbReference>
<evidence type="ECO:0000256" key="9">
    <source>
        <dbReference type="ARBA" id="ARBA00022491"/>
    </source>
</evidence>
<comment type="similarity">
    <text evidence="5">Belongs to the histone deacetylase family. HD type 1 subfamily.</text>
</comment>
<dbReference type="PANTHER" id="PTHR10625:SF14">
    <property type="entry name" value="HISTONE DEACETYLASE 8"/>
    <property type="match status" value="1"/>
</dbReference>
<evidence type="ECO:0000256" key="1">
    <source>
        <dbReference type="ARBA" id="ARBA00001968"/>
    </source>
</evidence>
<name>A0A1Y1WCA0_9FUNG</name>
<evidence type="ECO:0000256" key="10">
    <source>
        <dbReference type="ARBA" id="ARBA00022723"/>
    </source>
</evidence>
<evidence type="ECO:0000256" key="17">
    <source>
        <dbReference type="ARBA" id="ARBA00041964"/>
    </source>
</evidence>
<evidence type="ECO:0000256" key="14">
    <source>
        <dbReference type="ARBA" id="ARBA00023163"/>
    </source>
</evidence>
<keyword evidence="9" id="KW-0678">Repressor</keyword>
<dbReference type="GO" id="GO:0005737">
    <property type="term" value="C:cytoplasm"/>
    <property type="evidence" value="ECO:0007669"/>
    <property type="project" value="UniProtKB-SubCell"/>
</dbReference>
<keyword evidence="12" id="KW-0156">Chromatin regulator</keyword>
<evidence type="ECO:0000256" key="16">
    <source>
        <dbReference type="ARBA" id="ARBA00040347"/>
    </source>
</evidence>
<dbReference type="STRING" id="61395.A0A1Y1WCA0"/>
<evidence type="ECO:0000256" key="2">
    <source>
        <dbReference type="ARBA" id="ARBA00004123"/>
    </source>
</evidence>
<dbReference type="InterPro" id="IPR023801">
    <property type="entry name" value="His_deacetylse_dom"/>
</dbReference>
<dbReference type="InterPro" id="IPR000286">
    <property type="entry name" value="HDACs"/>
</dbReference>
<dbReference type="PANTHER" id="PTHR10625">
    <property type="entry name" value="HISTONE DEACETYLASE HDAC1-RELATED"/>
    <property type="match status" value="1"/>
</dbReference>
<evidence type="ECO:0000256" key="15">
    <source>
        <dbReference type="ARBA" id="ARBA00023242"/>
    </source>
</evidence>
<evidence type="ECO:0000256" key="3">
    <source>
        <dbReference type="ARBA" id="ARBA00004286"/>
    </source>
</evidence>
<dbReference type="GO" id="GO:0141221">
    <property type="term" value="F:histone deacetylase activity, hydrolytic mechanism"/>
    <property type="evidence" value="ECO:0007669"/>
    <property type="project" value="UniProtKB-EC"/>
</dbReference>
<dbReference type="GeneID" id="63803648"/>
<keyword evidence="15" id="KW-0539">Nucleus</keyword>
<protein>
    <recommendedName>
        <fullName evidence="16">Histone deacetylase 8</fullName>
        <ecNumber evidence="6">3.5.1.98</ecNumber>
    </recommendedName>
    <alternativeName>
        <fullName evidence="17">Protein deacetylase HDAC8</fullName>
    </alternativeName>
    <alternativeName>
        <fullName evidence="18">Protein decrotonylase HDAC8</fullName>
    </alternativeName>
</protein>
<sequence length="321" mass="35049">VVLVRSSKSIKAADLLPSNIGRASRVHALINAFGLQQKLTVIAPVPLTNRELEDFHSEDYINCLLSTGDGDGESQLAEYGLLDDCYMFDGVEQHVRYAAGGTVSAARCLANGDAGVAVHWEGGRHHCKREQASGFCYVNDIVLGILELNKTFSRVLYVDMDLHHGDGVQDAFLYSSRVMTLSLHHYDRGFYPNTGANDESFLQAFEEATGLARSAEATGLAGDPYKIFNLTTDAPVLGWGIPTLLLGGGGYSSVNCARCWTRLTAIACGQDIDVSADIPDHEFYEEYVPVFTMAIDRRLVPDENTPESISSTIDQIRSSHH</sequence>
<keyword evidence="8" id="KW-0963">Cytoplasm</keyword>
<evidence type="ECO:0000313" key="21">
    <source>
        <dbReference type="Proteomes" id="UP000193922"/>
    </source>
</evidence>
<keyword evidence="11" id="KW-0378">Hydrolase</keyword>
<evidence type="ECO:0000259" key="19">
    <source>
        <dbReference type="Pfam" id="PF00850"/>
    </source>
</evidence>
<comment type="cofactor">
    <cofactor evidence="1">
        <name>a divalent metal cation</name>
        <dbReference type="ChEBI" id="CHEBI:60240"/>
    </cofactor>
</comment>
<evidence type="ECO:0000256" key="8">
    <source>
        <dbReference type="ARBA" id="ARBA00022490"/>
    </source>
</evidence>
<evidence type="ECO:0000256" key="11">
    <source>
        <dbReference type="ARBA" id="ARBA00022801"/>
    </source>
</evidence>
<dbReference type="PRINTS" id="PR01271">
    <property type="entry name" value="HISDACETLASE"/>
</dbReference>
<gene>
    <name evidence="20" type="ORF">DL89DRAFT_266183</name>
</gene>
<dbReference type="GO" id="GO:0005694">
    <property type="term" value="C:chromosome"/>
    <property type="evidence" value="ECO:0007669"/>
    <property type="project" value="UniProtKB-SubCell"/>
</dbReference>
<feature type="domain" description="Histone deacetylase" evidence="19">
    <location>
        <begin position="17"/>
        <end position="201"/>
    </location>
</feature>
<keyword evidence="13" id="KW-0805">Transcription regulation</keyword>
<dbReference type="Pfam" id="PF00850">
    <property type="entry name" value="Hist_deacetyl"/>
    <property type="match status" value="1"/>
</dbReference>